<keyword evidence="1 4" id="KW-0489">Methyltransferase</keyword>
<dbReference type="SUPFAM" id="SSF53335">
    <property type="entry name" value="S-adenosyl-L-methionine-dependent methyltransferases"/>
    <property type="match status" value="1"/>
</dbReference>
<evidence type="ECO:0000256" key="1">
    <source>
        <dbReference type="ARBA" id="ARBA00022603"/>
    </source>
</evidence>
<name>A0ABX9AJW3_9ENTR</name>
<reference evidence="4 5" key="1">
    <citation type="submission" date="2021-08" db="EMBL/GenBank/DDBJ databases">
        <title>Culture and genomic analysis of Symbiopectobacterium purcellii sp. nov. gen. nov., isolated from the leafhopper Empoasca decipiens.</title>
        <authorList>
            <person name="Nadal-Jimenez P."/>
            <person name="Siozios S."/>
            <person name="Halliday N."/>
            <person name="Camara M."/>
            <person name="Hurst G.D.D."/>
        </authorList>
    </citation>
    <scope>NUCLEOTIDE SEQUENCE [LARGE SCALE GENOMIC DNA]</scope>
    <source>
        <strain evidence="4 5">SyEd1</strain>
    </source>
</reference>
<feature type="domain" description="Methyltransferase" evidence="3">
    <location>
        <begin position="59"/>
        <end position="152"/>
    </location>
</feature>
<evidence type="ECO:0000313" key="4">
    <source>
        <dbReference type="EMBL" id="QZN95058.1"/>
    </source>
</evidence>
<dbReference type="Pfam" id="PF13649">
    <property type="entry name" value="Methyltransf_25"/>
    <property type="match status" value="1"/>
</dbReference>
<dbReference type="Proteomes" id="UP000825886">
    <property type="component" value="Chromosome"/>
</dbReference>
<sequence>MKNKIMPHADLPPAAHHFDVTTFDDYAELYENLFLLPYRHELELPTLEKLLGNLTGLTVLDFGCGSGIITRWLHEKGAAKVFGYDISEGMLRFAKKKEEETGKGITYLSAIDESHYEKFDIVLAIYVIPYIPDKSTLLELAKTMAHLLKSGGRVITLPIHPHFNPNPEYYRQYGFRLTEKGPRSDGSLIDLHLCFPPYNVNIEARYWSEETLNNILCQAGLKAIRWQKLLPPDPPNSELDDYLNAPHAAIIEATKD</sequence>
<evidence type="ECO:0000256" key="2">
    <source>
        <dbReference type="ARBA" id="ARBA00022679"/>
    </source>
</evidence>
<proteinExistence type="predicted"/>
<dbReference type="GO" id="GO:0032259">
    <property type="term" value="P:methylation"/>
    <property type="evidence" value="ECO:0007669"/>
    <property type="project" value="UniProtKB-KW"/>
</dbReference>
<dbReference type="PANTHER" id="PTHR43861:SF1">
    <property type="entry name" value="TRANS-ACONITATE 2-METHYLTRANSFERASE"/>
    <property type="match status" value="1"/>
</dbReference>
<organism evidence="4 5">
    <name type="scientific">Symbiopectobacterium purcellii</name>
    <dbReference type="NCBI Taxonomy" id="2871826"/>
    <lineage>
        <taxon>Bacteria</taxon>
        <taxon>Pseudomonadati</taxon>
        <taxon>Pseudomonadota</taxon>
        <taxon>Gammaproteobacteria</taxon>
        <taxon>Enterobacterales</taxon>
        <taxon>Enterobacteriaceae</taxon>
    </lineage>
</organism>
<dbReference type="GO" id="GO:0008168">
    <property type="term" value="F:methyltransferase activity"/>
    <property type="evidence" value="ECO:0007669"/>
    <property type="project" value="UniProtKB-KW"/>
</dbReference>
<dbReference type="RefSeq" id="WP_222158169.1">
    <property type="nucleotide sequence ID" value="NZ_CP081864.1"/>
</dbReference>
<keyword evidence="2" id="KW-0808">Transferase</keyword>
<dbReference type="InterPro" id="IPR029063">
    <property type="entry name" value="SAM-dependent_MTases_sf"/>
</dbReference>
<evidence type="ECO:0000259" key="3">
    <source>
        <dbReference type="Pfam" id="PF13649"/>
    </source>
</evidence>
<dbReference type="CDD" id="cd02440">
    <property type="entry name" value="AdoMet_MTases"/>
    <property type="match status" value="1"/>
</dbReference>
<gene>
    <name evidence="4" type="ORF">K6K13_17790</name>
</gene>
<dbReference type="Gene3D" id="3.40.50.150">
    <property type="entry name" value="Vaccinia Virus protein VP39"/>
    <property type="match status" value="1"/>
</dbReference>
<keyword evidence="5" id="KW-1185">Reference proteome</keyword>
<protein>
    <submittedName>
        <fullName evidence="4">Methyltransferase domain-containing protein</fullName>
    </submittedName>
</protein>
<evidence type="ECO:0000313" key="5">
    <source>
        <dbReference type="Proteomes" id="UP000825886"/>
    </source>
</evidence>
<dbReference type="InterPro" id="IPR041698">
    <property type="entry name" value="Methyltransf_25"/>
</dbReference>
<dbReference type="PANTHER" id="PTHR43861">
    <property type="entry name" value="TRANS-ACONITATE 2-METHYLTRANSFERASE-RELATED"/>
    <property type="match status" value="1"/>
</dbReference>
<accession>A0ABX9AJW3</accession>
<dbReference type="EMBL" id="CP081864">
    <property type="protein sequence ID" value="QZN95058.1"/>
    <property type="molecule type" value="Genomic_DNA"/>
</dbReference>